<dbReference type="PANTHER" id="PTHR36849">
    <property type="entry name" value="CYTOPLASMIC PROTEIN-RELATED"/>
    <property type="match status" value="1"/>
</dbReference>
<reference evidence="1 2" key="1">
    <citation type="submission" date="2017-06" db="EMBL/GenBank/DDBJ databases">
        <authorList>
            <person name="Kim H.J."/>
            <person name="Triplett B.A."/>
        </authorList>
    </citation>
    <scope>NUCLEOTIDE SEQUENCE [LARGE SCALE GENOMIC DNA]</scope>
    <source>
        <strain evidence="1 2">CGMCC 4.2132</strain>
    </source>
</reference>
<evidence type="ECO:0000313" key="1">
    <source>
        <dbReference type="EMBL" id="SNT63962.1"/>
    </source>
</evidence>
<gene>
    <name evidence="1" type="ORF">SAMN05216276_11086</name>
</gene>
<protein>
    <submittedName>
        <fullName evidence="1">Uncharacterized conserved protein YeaO, DUF488 family</fullName>
    </submittedName>
</protein>
<dbReference type="InterPro" id="IPR052552">
    <property type="entry name" value="YeaO-like"/>
</dbReference>
<dbReference type="PANTHER" id="PTHR36849:SF1">
    <property type="entry name" value="CYTOPLASMIC PROTEIN"/>
    <property type="match status" value="1"/>
</dbReference>
<evidence type="ECO:0000313" key="2">
    <source>
        <dbReference type="Proteomes" id="UP000198282"/>
    </source>
</evidence>
<dbReference type="Pfam" id="PF22752">
    <property type="entry name" value="DUF488-N3i"/>
    <property type="match status" value="1"/>
</dbReference>
<accession>A0A239PAM6</accession>
<sequence>MVHLLRDVRRGYAQEMEDILISRVYGAKPAKGPVFLVDGMWPRGIRKEDLKLDGWVSDIAPSPDLRLWFGHIPERFEEFRTRYRQELDRRPDAVRPLLEAARQGPITLLYAAKDTEHNNAVVLRDYLLDHLAKTA</sequence>
<dbReference type="Proteomes" id="UP000198282">
    <property type="component" value="Unassembled WGS sequence"/>
</dbReference>
<dbReference type="EMBL" id="FZOD01000108">
    <property type="protein sequence ID" value="SNT63962.1"/>
    <property type="molecule type" value="Genomic_DNA"/>
</dbReference>
<proteinExistence type="predicted"/>
<dbReference type="AlphaFoldDB" id="A0A239PAM6"/>
<organism evidence="1 2">
    <name type="scientific">Streptosporangium subroseum</name>
    <dbReference type="NCBI Taxonomy" id="106412"/>
    <lineage>
        <taxon>Bacteria</taxon>
        <taxon>Bacillati</taxon>
        <taxon>Actinomycetota</taxon>
        <taxon>Actinomycetes</taxon>
        <taxon>Streptosporangiales</taxon>
        <taxon>Streptosporangiaceae</taxon>
        <taxon>Streptosporangium</taxon>
    </lineage>
</organism>
<keyword evidence="2" id="KW-1185">Reference proteome</keyword>
<name>A0A239PAM6_9ACTN</name>